<dbReference type="Proteomes" id="UP001597183">
    <property type="component" value="Unassembled WGS sequence"/>
</dbReference>
<protein>
    <recommendedName>
        <fullName evidence="5">GerMN domain-containing protein</fullName>
    </recommendedName>
</protein>
<keyword evidence="4" id="KW-1185">Reference proteome</keyword>
<dbReference type="RefSeq" id="WP_317789126.1">
    <property type="nucleotide sequence ID" value="NZ_AP028461.1"/>
</dbReference>
<feature type="region of interest" description="Disordered" evidence="1">
    <location>
        <begin position="58"/>
        <end position="86"/>
    </location>
</feature>
<evidence type="ECO:0000256" key="1">
    <source>
        <dbReference type="SAM" id="MobiDB-lite"/>
    </source>
</evidence>
<sequence length="340" mass="36209">MKPLSELMQEQIRTDAPPLRHTVDDVLAAGRRRERRRNSGWALAAVVAVAAAIGVPQLAGRHPEPTPPPPAATTPAPAPSRGDQIPSAARFTGYQVKKYRVGTPTIFSLGYTFASVMPIKGLHGGGDLRVFEPGVDPIARMGIGARTAADPIRGRPASTFTAPGPKAGLIWEYADGASAVLTADLETTQDVLREVAEGFRLGSETPVTVAFKVGYVPAGFRLFSVSQDEKFSLAHFLPTDDVARQLTGPGRLPFADIGLTKGDLQLIMSQVPVPGDIPDCAHDACRARLVLPGGRYQLDVSGSISEAEAQKVLDSVVLSAPEDHATWIPVEEAVPARYRM</sequence>
<proteinExistence type="predicted"/>
<evidence type="ECO:0000313" key="4">
    <source>
        <dbReference type="Proteomes" id="UP001597183"/>
    </source>
</evidence>
<feature type="transmembrane region" description="Helical" evidence="2">
    <location>
        <begin position="41"/>
        <end position="59"/>
    </location>
</feature>
<evidence type="ECO:0000256" key="2">
    <source>
        <dbReference type="SAM" id="Phobius"/>
    </source>
</evidence>
<keyword evidence="2" id="KW-1133">Transmembrane helix</keyword>
<evidence type="ECO:0000313" key="3">
    <source>
        <dbReference type="EMBL" id="MFD1370915.1"/>
    </source>
</evidence>
<keyword evidence="2" id="KW-0472">Membrane</keyword>
<dbReference type="EMBL" id="JBHTMK010000049">
    <property type="protein sequence ID" value="MFD1370915.1"/>
    <property type="molecule type" value="Genomic_DNA"/>
</dbReference>
<evidence type="ECO:0008006" key="5">
    <source>
        <dbReference type="Google" id="ProtNLM"/>
    </source>
</evidence>
<feature type="compositionally biased region" description="Pro residues" evidence="1">
    <location>
        <begin position="65"/>
        <end position="78"/>
    </location>
</feature>
<keyword evidence="2" id="KW-0812">Transmembrane</keyword>
<name>A0ABW4AJJ3_9ACTN</name>
<accession>A0ABW4AJJ3</accession>
<reference evidence="4" key="1">
    <citation type="journal article" date="2019" name="Int. J. Syst. Evol. Microbiol.">
        <title>The Global Catalogue of Microorganisms (GCM) 10K type strain sequencing project: providing services to taxonomists for standard genome sequencing and annotation.</title>
        <authorList>
            <consortium name="The Broad Institute Genomics Platform"/>
            <consortium name="The Broad Institute Genome Sequencing Center for Infectious Disease"/>
            <person name="Wu L."/>
            <person name="Ma J."/>
        </authorList>
    </citation>
    <scope>NUCLEOTIDE SEQUENCE [LARGE SCALE GENOMIC DNA]</scope>
    <source>
        <strain evidence="4">CCM 7526</strain>
    </source>
</reference>
<organism evidence="3 4">
    <name type="scientific">Actinoplanes sichuanensis</name>
    <dbReference type="NCBI Taxonomy" id="512349"/>
    <lineage>
        <taxon>Bacteria</taxon>
        <taxon>Bacillati</taxon>
        <taxon>Actinomycetota</taxon>
        <taxon>Actinomycetes</taxon>
        <taxon>Micromonosporales</taxon>
        <taxon>Micromonosporaceae</taxon>
        <taxon>Actinoplanes</taxon>
    </lineage>
</organism>
<gene>
    <name evidence="3" type="ORF">ACFQ5G_36720</name>
</gene>
<comment type="caution">
    <text evidence="3">The sequence shown here is derived from an EMBL/GenBank/DDBJ whole genome shotgun (WGS) entry which is preliminary data.</text>
</comment>